<dbReference type="Proteomes" id="UP000245639">
    <property type="component" value="Unassembled WGS sequence"/>
</dbReference>
<dbReference type="PANTHER" id="PTHR43685">
    <property type="entry name" value="GLYCOSYLTRANSFERASE"/>
    <property type="match status" value="1"/>
</dbReference>
<sequence>MTGPRISVVVPTRDRPDRLAVCLAALEDQDATDLEIVVVDDASRDARAVADVVARAPRARLVAGAGRGPAAARNAGVRAARAPVVCFTDDDCEPVPGWARALAARIADGAEAAAGPTRNGRPDSVLAAASQTIASHLAEAGVDPVTQRMRFAPTSNLACRADVCRAVPFDERYPLAAGEDRDWCERLTGAGHALVFVPSALVRHHQVLSPTGFWRQQVRYGRGGYRFHTDARRHDRPGRGGPRLESPGFYTGLLRRGFAAGPRAGLLVGVAQVATAWGMGLEAAGSIIPGRRTGPAA</sequence>
<organism evidence="2 3">
    <name type="scientific">Actinomycetospora cinnamomea</name>
    <dbReference type="NCBI Taxonomy" id="663609"/>
    <lineage>
        <taxon>Bacteria</taxon>
        <taxon>Bacillati</taxon>
        <taxon>Actinomycetota</taxon>
        <taxon>Actinomycetes</taxon>
        <taxon>Pseudonocardiales</taxon>
        <taxon>Pseudonocardiaceae</taxon>
        <taxon>Actinomycetospora</taxon>
    </lineage>
</organism>
<keyword evidence="2" id="KW-0808">Transferase</keyword>
<reference evidence="2 3" key="1">
    <citation type="submission" date="2018-04" db="EMBL/GenBank/DDBJ databases">
        <title>Genomic Encyclopedia of Type Strains, Phase IV (KMG-IV): sequencing the most valuable type-strain genomes for metagenomic binning, comparative biology and taxonomic classification.</title>
        <authorList>
            <person name="Goeker M."/>
        </authorList>
    </citation>
    <scope>NUCLEOTIDE SEQUENCE [LARGE SCALE GENOMIC DNA]</scope>
    <source>
        <strain evidence="2 3">DSM 45771</strain>
    </source>
</reference>
<dbReference type="GO" id="GO:0016740">
    <property type="term" value="F:transferase activity"/>
    <property type="evidence" value="ECO:0007669"/>
    <property type="project" value="UniProtKB-KW"/>
</dbReference>
<gene>
    <name evidence="2" type="ORF">C8D89_11833</name>
</gene>
<dbReference type="PANTHER" id="PTHR43685:SF3">
    <property type="entry name" value="SLR2126 PROTEIN"/>
    <property type="match status" value="1"/>
</dbReference>
<accession>A0A2U1EWD7</accession>
<feature type="domain" description="Glycosyltransferase 2-like" evidence="1">
    <location>
        <begin position="7"/>
        <end position="126"/>
    </location>
</feature>
<evidence type="ECO:0000313" key="2">
    <source>
        <dbReference type="EMBL" id="PVZ04245.1"/>
    </source>
</evidence>
<dbReference type="InterPro" id="IPR001173">
    <property type="entry name" value="Glyco_trans_2-like"/>
</dbReference>
<dbReference type="InterPro" id="IPR050834">
    <property type="entry name" value="Glycosyltransf_2"/>
</dbReference>
<dbReference type="RefSeq" id="WP_165825907.1">
    <property type="nucleotide sequence ID" value="NZ_QEKW01000018.1"/>
</dbReference>
<dbReference type="Gene3D" id="3.90.550.10">
    <property type="entry name" value="Spore Coat Polysaccharide Biosynthesis Protein SpsA, Chain A"/>
    <property type="match status" value="1"/>
</dbReference>
<dbReference type="InterPro" id="IPR029044">
    <property type="entry name" value="Nucleotide-diphossugar_trans"/>
</dbReference>
<name>A0A2U1EWD7_9PSEU</name>
<proteinExistence type="predicted"/>
<keyword evidence="3" id="KW-1185">Reference proteome</keyword>
<comment type="caution">
    <text evidence="2">The sequence shown here is derived from an EMBL/GenBank/DDBJ whole genome shotgun (WGS) entry which is preliminary data.</text>
</comment>
<dbReference type="SUPFAM" id="SSF53448">
    <property type="entry name" value="Nucleotide-diphospho-sugar transferases"/>
    <property type="match status" value="1"/>
</dbReference>
<dbReference type="AlphaFoldDB" id="A0A2U1EWD7"/>
<evidence type="ECO:0000313" key="3">
    <source>
        <dbReference type="Proteomes" id="UP000245639"/>
    </source>
</evidence>
<evidence type="ECO:0000259" key="1">
    <source>
        <dbReference type="Pfam" id="PF00535"/>
    </source>
</evidence>
<dbReference type="EMBL" id="QEKW01000018">
    <property type="protein sequence ID" value="PVZ04245.1"/>
    <property type="molecule type" value="Genomic_DNA"/>
</dbReference>
<protein>
    <submittedName>
        <fullName evidence="2">Glycosyl transferase family 2</fullName>
    </submittedName>
</protein>
<dbReference type="Pfam" id="PF00535">
    <property type="entry name" value="Glycos_transf_2"/>
    <property type="match status" value="1"/>
</dbReference>